<evidence type="ECO:0000313" key="1">
    <source>
        <dbReference type="Proteomes" id="UP000095283"/>
    </source>
</evidence>
<protein>
    <submittedName>
        <fullName evidence="2">Uncharacterized protein</fullName>
    </submittedName>
</protein>
<evidence type="ECO:0000313" key="2">
    <source>
        <dbReference type="WBParaSite" id="Hba_04050"/>
    </source>
</evidence>
<dbReference type="AlphaFoldDB" id="A0A1I7WGD1"/>
<name>A0A1I7WGD1_HETBA</name>
<accession>A0A1I7WGD1</accession>
<dbReference type="WBParaSite" id="Hba_04050">
    <property type="protein sequence ID" value="Hba_04050"/>
    <property type="gene ID" value="Hba_04050"/>
</dbReference>
<sequence length="19" mass="2334">MDEYAVKVTKLFYYHLSLI</sequence>
<reference evidence="2" key="1">
    <citation type="submission" date="2016-11" db="UniProtKB">
        <authorList>
            <consortium name="WormBaseParasite"/>
        </authorList>
    </citation>
    <scope>IDENTIFICATION</scope>
</reference>
<organism evidence="1 2">
    <name type="scientific">Heterorhabditis bacteriophora</name>
    <name type="common">Entomopathogenic nematode worm</name>
    <dbReference type="NCBI Taxonomy" id="37862"/>
    <lineage>
        <taxon>Eukaryota</taxon>
        <taxon>Metazoa</taxon>
        <taxon>Ecdysozoa</taxon>
        <taxon>Nematoda</taxon>
        <taxon>Chromadorea</taxon>
        <taxon>Rhabditida</taxon>
        <taxon>Rhabditina</taxon>
        <taxon>Rhabditomorpha</taxon>
        <taxon>Strongyloidea</taxon>
        <taxon>Heterorhabditidae</taxon>
        <taxon>Heterorhabditis</taxon>
    </lineage>
</organism>
<dbReference type="Proteomes" id="UP000095283">
    <property type="component" value="Unplaced"/>
</dbReference>
<proteinExistence type="predicted"/>
<keyword evidence="1" id="KW-1185">Reference proteome</keyword>